<evidence type="ECO:0000313" key="8">
    <source>
        <dbReference type="Proteomes" id="UP000015344"/>
    </source>
</evidence>
<dbReference type="PATRIC" id="fig|1117108.3.peg.3143"/>
<organism evidence="7 8">
    <name type="scientific">Paenibacillus alvei TS-15</name>
    <dbReference type="NCBI Taxonomy" id="1117108"/>
    <lineage>
        <taxon>Bacteria</taxon>
        <taxon>Bacillati</taxon>
        <taxon>Bacillota</taxon>
        <taxon>Bacilli</taxon>
        <taxon>Bacillales</taxon>
        <taxon>Paenibacillaceae</taxon>
        <taxon>Paenibacillus</taxon>
    </lineage>
</organism>
<dbReference type="Gene3D" id="3.40.30.10">
    <property type="entry name" value="Glutaredoxin"/>
    <property type="match status" value="1"/>
</dbReference>
<comment type="caution">
    <text evidence="7">The sequence shown here is derived from an EMBL/GenBank/DDBJ whole genome shotgun (WGS) entry which is preliminary data.</text>
</comment>
<reference evidence="7 8" key="1">
    <citation type="submission" date="2013-05" db="EMBL/GenBank/DDBJ databases">
        <authorList>
            <person name="Strain E.A."/>
            <person name="Brown E."/>
            <person name="Allard M.W."/>
            <person name="Luo Y.L."/>
        </authorList>
    </citation>
    <scope>NUCLEOTIDE SEQUENCE [LARGE SCALE GENOMIC DNA]</scope>
    <source>
        <strain evidence="7 8">TS-15</strain>
    </source>
</reference>
<evidence type="ECO:0000313" key="7">
    <source>
        <dbReference type="EMBL" id="EPY06496.1"/>
    </source>
</evidence>
<feature type="binding site" evidence="3">
    <location>
        <position position="165"/>
    </location>
    <ligand>
        <name>Cu cation</name>
        <dbReference type="ChEBI" id="CHEBI:23378"/>
    </ligand>
</feature>
<evidence type="ECO:0000256" key="2">
    <source>
        <dbReference type="ARBA" id="ARBA00023008"/>
    </source>
</evidence>
<proteinExistence type="inferred from homology"/>
<sequence>MWYRNVEVGMKKILVSSVIAMIMIILVACGGKPKPNDFDWKITAFEAVDQDGQPFHTEQMQGKIWLVNFAFTSCTTVCPPMTFNLTEIQQKLKEKGIEDVHILSFSVDPAIDTPAKIKEFLGKYKADTTQWRFVTGYSQAEIEKYSLEMFKSQVQKVEGDDQVVHTTSVFLVDQEGTVLTRYNGLEPPEDKIVEDVKSLLE</sequence>
<dbReference type="PROSITE" id="PS51257">
    <property type="entry name" value="PROKAR_LIPOPROTEIN"/>
    <property type="match status" value="1"/>
</dbReference>
<keyword evidence="2 3" id="KW-0186">Copper</keyword>
<comment type="similarity">
    <text evidence="1">Belongs to the SCO1/2 family.</text>
</comment>
<feature type="binding site" evidence="3">
    <location>
        <position position="78"/>
    </location>
    <ligand>
        <name>Cu cation</name>
        <dbReference type="ChEBI" id="CHEBI:23378"/>
    </ligand>
</feature>
<dbReference type="InterPro" id="IPR003782">
    <property type="entry name" value="SCO1/SenC"/>
</dbReference>
<feature type="binding site" evidence="3">
    <location>
        <position position="74"/>
    </location>
    <ligand>
        <name>Cu cation</name>
        <dbReference type="ChEBI" id="CHEBI:23378"/>
    </ligand>
</feature>
<evidence type="ECO:0000256" key="5">
    <source>
        <dbReference type="SAM" id="Phobius"/>
    </source>
</evidence>
<evidence type="ECO:0000256" key="3">
    <source>
        <dbReference type="PIRSR" id="PIRSR603782-1"/>
    </source>
</evidence>
<evidence type="ECO:0000256" key="4">
    <source>
        <dbReference type="PIRSR" id="PIRSR603782-2"/>
    </source>
</evidence>
<keyword evidence="5" id="KW-0812">Transmembrane</keyword>
<dbReference type="InterPro" id="IPR036249">
    <property type="entry name" value="Thioredoxin-like_sf"/>
</dbReference>
<dbReference type="EMBL" id="ATMT01000054">
    <property type="protein sequence ID" value="EPY06496.1"/>
    <property type="molecule type" value="Genomic_DNA"/>
</dbReference>
<dbReference type="SUPFAM" id="SSF52833">
    <property type="entry name" value="Thioredoxin-like"/>
    <property type="match status" value="1"/>
</dbReference>
<gene>
    <name evidence="7" type="ORF">PAALTS15_15151</name>
</gene>
<dbReference type="PANTHER" id="PTHR12151">
    <property type="entry name" value="ELECTRON TRANSPORT PROTIN SCO1/SENC FAMILY MEMBER"/>
    <property type="match status" value="1"/>
</dbReference>
<protein>
    <recommendedName>
        <fullName evidence="6">Thioredoxin domain-containing protein</fullName>
    </recommendedName>
</protein>
<dbReference type="eggNOG" id="COG1999">
    <property type="taxonomic scope" value="Bacteria"/>
</dbReference>
<keyword evidence="3" id="KW-0479">Metal-binding</keyword>
<name>S9TW80_PAEAL</name>
<dbReference type="PANTHER" id="PTHR12151:SF25">
    <property type="entry name" value="LINALOOL DEHYDRATASE_ISOMERASE DOMAIN-CONTAINING PROTEIN"/>
    <property type="match status" value="1"/>
</dbReference>
<dbReference type="PROSITE" id="PS51352">
    <property type="entry name" value="THIOREDOXIN_2"/>
    <property type="match status" value="1"/>
</dbReference>
<dbReference type="GO" id="GO:0046872">
    <property type="term" value="F:metal ion binding"/>
    <property type="evidence" value="ECO:0007669"/>
    <property type="project" value="UniProtKB-KW"/>
</dbReference>
<dbReference type="InterPro" id="IPR013766">
    <property type="entry name" value="Thioredoxin_domain"/>
</dbReference>
<evidence type="ECO:0000259" key="6">
    <source>
        <dbReference type="PROSITE" id="PS51352"/>
    </source>
</evidence>
<keyword evidence="4" id="KW-1015">Disulfide bond</keyword>
<dbReference type="AlphaFoldDB" id="S9TW80"/>
<dbReference type="Proteomes" id="UP000015344">
    <property type="component" value="Unassembled WGS sequence"/>
</dbReference>
<keyword evidence="5" id="KW-0472">Membrane</keyword>
<keyword evidence="5" id="KW-1133">Transmembrane helix</keyword>
<dbReference type="Pfam" id="PF02630">
    <property type="entry name" value="SCO1-SenC"/>
    <property type="match status" value="1"/>
</dbReference>
<feature type="transmembrane region" description="Helical" evidence="5">
    <location>
        <begin position="12"/>
        <end position="31"/>
    </location>
</feature>
<accession>S9TW80</accession>
<feature type="disulfide bond" description="Redox-active" evidence="4">
    <location>
        <begin position="74"/>
        <end position="78"/>
    </location>
</feature>
<feature type="domain" description="Thioredoxin" evidence="6">
    <location>
        <begin position="36"/>
        <end position="201"/>
    </location>
</feature>
<evidence type="ECO:0000256" key="1">
    <source>
        <dbReference type="ARBA" id="ARBA00010996"/>
    </source>
</evidence>
<dbReference type="CDD" id="cd02968">
    <property type="entry name" value="SCO"/>
    <property type="match status" value="1"/>
</dbReference>